<accession>A0ABD3NS48</accession>
<organism evidence="5 6">
    <name type="scientific">Stephanodiscus triporus</name>
    <dbReference type="NCBI Taxonomy" id="2934178"/>
    <lineage>
        <taxon>Eukaryota</taxon>
        <taxon>Sar</taxon>
        <taxon>Stramenopiles</taxon>
        <taxon>Ochrophyta</taxon>
        <taxon>Bacillariophyta</taxon>
        <taxon>Coscinodiscophyceae</taxon>
        <taxon>Thalassiosirophycidae</taxon>
        <taxon>Stephanodiscales</taxon>
        <taxon>Stephanodiscaceae</taxon>
        <taxon>Stephanodiscus</taxon>
    </lineage>
</organism>
<evidence type="ECO:0000256" key="3">
    <source>
        <dbReference type="PROSITE-ProRule" id="PRU00339"/>
    </source>
</evidence>
<feature type="compositionally biased region" description="Basic and acidic residues" evidence="4">
    <location>
        <begin position="674"/>
        <end position="725"/>
    </location>
</feature>
<evidence type="ECO:0000313" key="6">
    <source>
        <dbReference type="Proteomes" id="UP001530315"/>
    </source>
</evidence>
<feature type="repeat" description="TPR" evidence="3">
    <location>
        <begin position="941"/>
        <end position="974"/>
    </location>
</feature>
<keyword evidence="1" id="KW-0677">Repeat</keyword>
<dbReference type="SMART" id="SM00028">
    <property type="entry name" value="TPR"/>
    <property type="match status" value="9"/>
</dbReference>
<evidence type="ECO:0008006" key="7">
    <source>
        <dbReference type="Google" id="ProtNLM"/>
    </source>
</evidence>
<sequence length="1563" mass="176095">MTTLQEEEELFGASLSKDFYQSPRSPPKNHPWLSSSTQRSSNAFARRGDVPSDNERSVGRRVEDNRRREPYELLDDVPPMSFETARYPVEEQYPAVDDGGDGKGETGRRDDCLDRSRKSYPIPPSPSTSLNNRYPIDDVASEYSQEEDVTYNQSDSYYFSSPRRHQHAANDVDVAITESKSDSDISEYHPMSDERLLVSEYRIVKEKAEAVIAGDDLQFRRTNDNIRADCDMIDMTDERARMTNKTKMPRSKVSVSSFDRLYDEEIVTMEVDSSDGYVSPREDYKWTPMSEGTDDYVSPRENPIWANAKVDIKAPTPIRSNRLIRHPASPYVTAASPMSETSSPSSNSSSSPSSHSAHPPTPPVKNRKMSQTTSPLVATSSSPSSPMILSPTPPPINRRSTTAGEIFRINGTDSCISSKSGFYLSEKSESSAPLSDAPSSDCSAIQDLNSLQNRTSQGEIMEEYASKPLKWREDPPTHDFGYYPQNKGAKEPEGYIQHGMFPDIDLWGGKAGVMDKEKLLVVPPLPPAAATKRVTVNEQDNRQYEPPASPCYHSGYPENGNHQCEGGDLMNNNSMHGIDDSYDCYNESYCSMITYRGKSPSRKDNNKVSDNGKEAMGYKFRNGQIEQKYVRAVADLDDESNNDGVSIISEDTGIQVLVKRQQKQKERKHMMQQRQDKLQQKSQRRKSESYYHVKQKDSMESDIKIDNDLTANDKKGPKNSRREKVQTYADIKQNDSMEKEMSVDFDEQINYAYDKKNIDEDGHEDKFPNNHGDVSSPPMIRRKPFSFENAHDGDYNGPDYDDNMGRFDNHGGSRSVVFDSSYSSHDDDSESGASEASEASEASDDPAFFPFKAISQMNLGHHHKNDDANESDDLVEQAFSHLSRGRNNEALAALKEALKIAELNVKKNLDNLYIQNKVGAKKQDNVLQLKSDLRDSGSEMADVLNNIGVVQEVMGDYQLAMNSFRDALDVYRNMCHRYENTGDGDVDRTVSNIMQMGIAQTHHDRRMELHREAEELAAQTAHWLNSDYQNLCTQLQIKRLNALMCVLDLETESLGRDHPAVGFTLLKKGQLHLEMKHIDMAIKDTRDAVSILKKALGSIHPEVGLALVKLGDMFNYNVGRYGGGCEDSTDNKYMALSLYQEALMPLRESFGEVNPHLGLAYNCLGILYSSRGELKKAMSSFYDALSSYGVRSRANNRVATDNGQQTSSRPEVFFVWINVGGLHMMKTEWHLALRSYLKAHSAFRCLNDEETRRLQMIVPTHLMRYGLTLSKGRSSFDDSDTLLAAVLHNIGKAQSMLHQYGKAIETFEEALRVHQVVAIRTDGNTNSSRDVARILENLGEIEMISGDLTSAFGRYVESLNVLRSSAHVDDSSIEVALVLGAIGQVHLKKGEYTEAKVVLKESMRMFEKLGVPPNNRRINEIRSCLVDSELALMQNATSTLAAQRREISIIPYVDKALAIDEIADAYRNKGDYTEAIWYYSEALATRRRRLDRKQSLGQRDSSEIVDVGRTISNIAQLRRQRREFGAAKILFDQVKELYRSVGLSTSHPFFMDLMQEIEVMQNM</sequence>
<feature type="compositionally biased region" description="Polar residues" evidence="4">
    <location>
        <begin position="32"/>
        <end position="43"/>
    </location>
</feature>
<gene>
    <name evidence="5" type="ORF">ACHAW5_006760</name>
</gene>
<feature type="compositionally biased region" description="Basic and acidic residues" evidence="4">
    <location>
        <begin position="100"/>
        <end position="117"/>
    </location>
</feature>
<keyword evidence="2 3" id="KW-0802">TPR repeat</keyword>
<dbReference type="SUPFAM" id="SSF48452">
    <property type="entry name" value="TPR-like"/>
    <property type="match status" value="3"/>
</dbReference>
<evidence type="ECO:0000313" key="5">
    <source>
        <dbReference type="EMBL" id="KAL3778794.1"/>
    </source>
</evidence>
<feature type="compositionally biased region" description="Basic residues" evidence="4">
    <location>
        <begin position="661"/>
        <end position="671"/>
    </location>
</feature>
<dbReference type="InterPro" id="IPR019734">
    <property type="entry name" value="TPR_rpt"/>
</dbReference>
<feature type="repeat" description="TPR" evidence="3">
    <location>
        <begin position="1456"/>
        <end position="1489"/>
    </location>
</feature>
<feature type="compositionally biased region" description="Low complexity" evidence="4">
    <location>
        <begin position="813"/>
        <end position="823"/>
    </location>
</feature>
<feature type="region of interest" description="Disordered" evidence="4">
    <location>
        <begin position="596"/>
        <end position="615"/>
    </location>
</feature>
<comment type="caution">
    <text evidence="5">The sequence shown here is derived from an EMBL/GenBank/DDBJ whole genome shotgun (WGS) entry which is preliminary data.</text>
</comment>
<keyword evidence="6" id="KW-1185">Reference proteome</keyword>
<proteinExistence type="predicted"/>
<dbReference type="Pfam" id="PF13176">
    <property type="entry name" value="TPR_7"/>
    <property type="match status" value="1"/>
</dbReference>
<reference evidence="5 6" key="1">
    <citation type="submission" date="2024-10" db="EMBL/GenBank/DDBJ databases">
        <title>Updated reference genomes for cyclostephanoid diatoms.</title>
        <authorList>
            <person name="Roberts W.R."/>
            <person name="Alverson A.J."/>
        </authorList>
    </citation>
    <scope>NUCLEOTIDE SEQUENCE [LARGE SCALE GENOMIC DNA]</scope>
    <source>
        <strain evidence="5 6">AJA276-08</strain>
    </source>
</reference>
<feature type="region of interest" description="Disordered" evidence="4">
    <location>
        <begin position="333"/>
        <end position="400"/>
    </location>
</feature>
<dbReference type="InterPro" id="IPR011990">
    <property type="entry name" value="TPR-like_helical_dom_sf"/>
</dbReference>
<feature type="compositionally biased region" description="Low complexity" evidence="4">
    <location>
        <begin position="333"/>
        <end position="358"/>
    </location>
</feature>
<feature type="compositionally biased region" description="Acidic residues" evidence="4">
    <location>
        <begin position="1"/>
        <end position="10"/>
    </location>
</feature>
<evidence type="ECO:0000256" key="2">
    <source>
        <dbReference type="ARBA" id="ARBA00022803"/>
    </source>
</evidence>
<dbReference type="Gene3D" id="1.25.40.10">
    <property type="entry name" value="Tetratricopeptide repeat domain"/>
    <property type="match status" value="4"/>
</dbReference>
<evidence type="ECO:0000256" key="1">
    <source>
        <dbReference type="ARBA" id="ARBA00022737"/>
    </source>
</evidence>
<feature type="compositionally biased region" description="Low complexity" evidence="4">
    <location>
        <begin position="831"/>
        <end position="840"/>
    </location>
</feature>
<dbReference type="PANTHER" id="PTHR45641:SF19">
    <property type="entry name" value="NEPHROCYSTIN-3"/>
    <property type="match status" value="1"/>
</dbReference>
<feature type="compositionally biased region" description="Basic and acidic residues" evidence="4">
    <location>
        <begin position="601"/>
        <end position="613"/>
    </location>
</feature>
<dbReference type="PROSITE" id="PS50005">
    <property type="entry name" value="TPR"/>
    <property type="match status" value="3"/>
</dbReference>
<feature type="compositionally biased region" description="Basic and acidic residues" evidence="4">
    <location>
        <begin position="759"/>
        <end position="768"/>
    </location>
</feature>
<feature type="repeat" description="TPR" evidence="3">
    <location>
        <begin position="1284"/>
        <end position="1317"/>
    </location>
</feature>
<protein>
    <recommendedName>
        <fullName evidence="7">Kinesin light chain</fullName>
    </recommendedName>
</protein>
<feature type="region of interest" description="Disordered" evidence="4">
    <location>
        <begin position="1"/>
        <end position="136"/>
    </location>
</feature>
<dbReference type="EMBL" id="JALLAZ020001199">
    <property type="protein sequence ID" value="KAL3778794.1"/>
    <property type="molecule type" value="Genomic_DNA"/>
</dbReference>
<dbReference type="PANTHER" id="PTHR45641">
    <property type="entry name" value="TETRATRICOPEPTIDE REPEAT PROTEIN (AFU_ORTHOLOGUE AFUA_6G03870)"/>
    <property type="match status" value="1"/>
</dbReference>
<evidence type="ECO:0000256" key="4">
    <source>
        <dbReference type="SAM" id="MobiDB-lite"/>
    </source>
</evidence>
<feature type="compositionally biased region" description="Basic and acidic residues" evidence="4">
    <location>
        <begin position="46"/>
        <end position="71"/>
    </location>
</feature>
<feature type="region of interest" description="Disordered" evidence="4">
    <location>
        <begin position="661"/>
        <end position="729"/>
    </location>
</feature>
<name>A0ABD3NS48_9STRA</name>
<feature type="region of interest" description="Disordered" evidence="4">
    <location>
        <begin position="759"/>
        <end position="845"/>
    </location>
</feature>
<feature type="compositionally biased region" description="Low complexity" evidence="4">
    <location>
        <begin position="372"/>
        <end position="390"/>
    </location>
</feature>
<dbReference type="Proteomes" id="UP001530315">
    <property type="component" value="Unassembled WGS sequence"/>
</dbReference>